<proteinExistence type="predicted"/>
<dbReference type="Pfam" id="PF22560">
    <property type="entry name" value="GMT-wHTH"/>
    <property type="match status" value="1"/>
</dbReference>
<gene>
    <name evidence="2" type="primary">tcmP</name>
    <name evidence="2" type="ORF">IE877_13060</name>
</gene>
<feature type="domain" description="GMT-like wHTH" evidence="1">
    <location>
        <begin position="320"/>
        <end position="400"/>
    </location>
</feature>
<evidence type="ECO:0000313" key="3">
    <source>
        <dbReference type="Proteomes" id="UP000652176"/>
    </source>
</evidence>
<dbReference type="InterPro" id="IPR031009">
    <property type="entry name" value="Tcm_partner"/>
</dbReference>
<evidence type="ECO:0000259" key="1">
    <source>
        <dbReference type="Pfam" id="PF22560"/>
    </source>
</evidence>
<dbReference type="RefSeq" id="WP_192375126.1">
    <property type="nucleotide sequence ID" value="NZ_CAJHIV010000001.1"/>
</dbReference>
<dbReference type="Proteomes" id="UP000652176">
    <property type="component" value="Unassembled WGS sequence"/>
</dbReference>
<dbReference type="InterPro" id="IPR054339">
    <property type="entry name" value="GMT_wHTH"/>
</dbReference>
<organism evidence="2 3">
    <name type="scientific">Methylomonas albis</name>
    <dbReference type="NCBI Taxonomy" id="1854563"/>
    <lineage>
        <taxon>Bacteria</taxon>
        <taxon>Pseudomonadati</taxon>
        <taxon>Pseudomonadota</taxon>
        <taxon>Gammaproteobacteria</taxon>
        <taxon>Methylococcales</taxon>
        <taxon>Methylococcaceae</taxon>
        <taxon>Methylomonas</taxon>
    </lineage>
</organism>
<evidence type="ECO:0000313" key="2">
    <source>
        <dbReference type="EMBL" id="MBD9356801.1"/>
    </source>
</evidence>
<comment type="caution">
    <text evidence="2">The sequence shown here is derived from an EMBL/GenBank/DDBJ whole genome shotgun (WGS) entry which is preliminary data.</text>
</comment>
<dbReference type="EMBL" id="JACXSS010000001">
    <property type="protein sequence ID" value="MBD9356801.1"/>
    <property type="molecule type" value="Genomic_DNA"/>
</dbReference>
<dbReference type="NCBIfam" id="TIGR04474">
    <property type="entry name" value="tcm_partner"/>
    <property type="match status" value="1"/>
</dbReference>
<sequence>MPKKSYEWGTPGKEYPFIRQHSIAKHEILKAYLIQYFKTLTSNPGREIIKLTLIDGFAGGGAYLHEDTGQITLGSPFIMLDAVKEAEASINATRTKPLKIDADFVFIEKSKRAYKFLEFELKLRGYEGLINDKIFILNAEFQNKSANLVERIVGKTPRARRAIFLLDQYGYSEIPPSFIQGILNKLPGSEIILTYAVDSLLNYISDSEQTTKLLRKIEMPDLLRGKTVEEIKSSGPDWRLFIQSMLYQDFVNACGAQFFTSFFIRSDRGHGDYWLLHFSQQPKARDVMAGIHWDLNNYFIHYGDPGLDMFMLGYFDKKDDTLSGQTSIDSFLFDGTAKERSIETLREEIPQLICKMPDGVRFDQLFLKACNFTPATSNLIKESIINLAKTKDLDVFTEQGKRRKGFSNINDSDQIVCSKQLKIFTFVD</sequence>
<protein>
    <submittedName>
        <fullName evidence="2">Three-Cys-motif partner protein TcmP</fullName>
    </submittedName>
</protein>
<accession>A0ABR9D1W0</accession>
<name>A0ABR9D1W0_9GAMM</name>
<keyword evidence="3" id="KW-1185">Reference proteome</keyword>
<reference evidence="2 3" key="1">
    <citation type="submission" date="2020-09" db="EMBL/GenBank/DDBJ databases">
        <title>Methylomonas albis sp. nov. and Methylomonas fluvii sp. nov.: Two cold-adapted methanotrophs from the River Elbe and an amended description of Methylovulum psychrotolerans strain Eb1.</title>
        <authorList>
            <person name="Bussmann I.K."/>
            <person name="Klings K.-W."/>
            <person name="Warnstedt J."/>
            <person name="Hoppert M."/>
            <person name="Saborowski A."/>
            <person name="Horn F."/>
            <person name="Liebner S."/>
        </authorList>
    </citation>
    <scope>NUCLEOTIDE SEQUENCE [LARGE SCALE GENOMIC DNA]</scope>
    <source>
        <strain evidence="2 3">EbA</strain>
    </source>
</reference>